<dbReference type="Proteomes" id="UP001283361">
    <property type="component" value="Unassembled WGS sequence"/>
</dbReference>
<comment type="caution">
    <text evidence="1">The sequence shown here is derived from an EMBL/GenBank/DDBJ whole genome shotgun (WGS) entry which is preliminary data.</text>
</comment>
<reference evidence="1" key="1">
    <citation type="journal article" date="2023" name="G3 (Bethesda)">
        <title>A reference genome for the long-term kleptoplast-retaining sea slug Elysia crispata morphotype clarki.</title>
        <authorList>
            <person name="Eastman K.E."/>
            <person name="Pendleton A.L."/>
            <person name="Shaikh M.A."/>
            <person name="Suttiyut T."/>
            <person name="Ogas R."/>
            <person name="Tomko P."/>
            <person name="Gavelis G."/>
            <person name="Widhalm J.R."/>
            <person name="Wisecaver J.H."/>
        </authorList>
    </citation>
    <scope>NUCLEOTIDE SEQUENCE</scope>
    <source>
        <strain evidence="1">ECLA1</strain>
    </source>
</reference>
<accession>A0AAE1AE06</accession>
<evidence type="ECO:0000313" key="2">
    <source>
        <dbReference type="Proteomes" id="UP001283361"/>
    </source>
</evidence>
<gene>
    <name evidence="1" type="ORF">RRG08_045484</name>
</gene>
<name>A0AAE1AE06_9GAST</name>
<organism evidence="1 2">
    <name type="scientific">Elysia crispata</name>
    <name type="common">lettuce slug</name>
    <dbReference type="NCBI Taxonomy" id="231223"/>
    <lineage>
        <taxon>Eukaryota</taxon>
        <taxon>Metazoa</taxon>
        <taxon>Spiralia</taxon>
        <taxon>Lophotrochozoa</taxon>
        <taxon>Mollusca</taxon>
        <taxon>Gastropoda</taxon>
        <taxon>Heterobranchia</taxon>
        <taxon>Euthyneura</taxon>
        <taxon>Panpulmonata</taxon>
        <taxon>Sacoglossa</taxon>
        <taxon>Placobranchoidea</taxon>
        <taxon>Plakobranchidae</taxon>
        <taxon>Elysia</taxon>
    </lineage>
</organism>
<keyword evidence="2" id="KW-1185">Reference proteome</keyword>
<evidence type="ECO:0000313" key="1">
    <source>
        <dbReference type="EMBL" id="KAK3786098.1"/>
    </source>
</evidence>
<sequence length="144" mass="15987">MPVAITQCCHSHGLWVREWPPARSLERMTGSQASKDLENMTPAGRGLCEYAVTVPITIQPCLHAGQGCDEAEQNYKKINHTIYSHHTERLDRGHRVLRTCNPVLGRHSPSFPSSLSPSRSSFLVLGQVSTWASMKRSAEQGFTS</sequence>
<dbReference type="AlphaFoldDB" id="A0AAE1AE06"/>
<proteinExistence type="predicted"/>
<protein>
    <submittedName>
        <fullName evidence="1">Uncharacterized protein</fullName>
    </submittedName>
</protein>
<dbReference type="EMBL" id="JAWDGP010002014">
    <property type="protein sequence ID" value="KAK3786098.1"/>
    <property type="molecule type" value="Genomic_DNA"/>
</dbReference>